<keyword evidence="2" id="KW-0732">Signal</keyword>
<protein>
    <recommendedName>
        <fullName evidence="5">Secreted protein</fullName>
    </recommendedName>
</protein>
<evidence type="ECO:0000256" key="1">
    <source>
        <dbReference type="SAM" id="MobiDB-lite"/>
    </source>
</evidence>
<keyword evidence="4" id="KW-1185">Reference proteome</keyword>
<dbReference type="EMBL" id="CP036265">
    <property type="protein sequence ID" value="QDT15180.1"/>
    <property type="molecule type" value="Genomic_DNA"/>
</dbReference>
<feature type="region of interest" description="Disordered" evidence="1">
    <location>
        <begin position="33"/>
        <end position="58"/>
    </location>
</feature>
<evidence type="ECO:0000313" key="3">
    <source>
        <dbReference type="EMBL" id="QDT15180.1"/>
    </source>
</evidence>
<dbReference type="AlphaFoldDB" id="A0A517P734"/>
<proteinExistence type="predicted"/>
<sequence precursor="true">MSPRLASLFALLFLLSGAVAGCGGAVEDGQLEAPESELTEEQRQEVMMDSSAAAKYAD</sequence>
<accession>A0A517P734</accession>
<gene>
    <name evidence="3" type="ORF">CA12_12610</name>
</gene>
<organism evidence="3 4">
    <name type="scientific">Alienimonas californiensis</name>
    <dbReference type="NCBI Taxonomy" id="2527989"/>
    <lineage>
        <taxon>Bacteria</taxon>
        <taxon>Pseudomonadati</taxon>
        <taxon>Planctomycetota</taxon>
        <taxon>Planctomycetia</taxon>
        <taxon>Planctomycetales</taxon>
        <taxon>Planctomycetaceae</taxon>
        <taxon>Alienimonas</taxon>
    </lineage>
</organism>
<evidence type="ECO:0008006" key="5">
    <source>
        <dbReference type="Google" id="ProtNLM"/>
    </source>
</evidence>
<name>A0A517P734_9PLAN</name>
<feature type="signal peptide" evidence="2">
    <location>
        <begin position="1"/>
        <end position="20"/>
    </location>
</feature>
<evidence type="ECO:0000256" key="2">
    <source>
        <dbReference type="SAM" id="SignalP"/>
    </source>
</evidence>
<reference evidence="3 4" key="1">
    <citation type="submission" date="2019-02" db="EMBL/GenBank/DDBJ databases">
        <title>Deep-cultivation of Planctomycetes and their phenomic and genomic characterization uncovers novel biology.</title>
        <authorList>
            <person name="Wiegand S."/>
            <person name="Jogler M."/>
            <person name="Boedeker C."/>
            <person name="Pinto D."/>
            <person name="Vollmers J."/>
            <person name="Rivas-Marin E."/>
            <person name="Kohn T."/>
            <person name="Peeters S.H."/>
            <person name="Heuer A."/>
            <person name="Rast P."/>
            <person name="Oberbeckmann S."/>
            <person name="Bunk B."/>
            <person name="Jeske O."/>
            <person name="Meyerdierks A."/>
            <person name="Storesund J.E."/>
            <person name="Kallscheuer N."/>
            <person name="Luecker S."/>
            <person name="Lage O.M."/>
            <person name="Pohl T."/>
            <person name="Merkel B.J."/>
            <person name="Hornburger P."/>
            <person name="Mueller R.-W."/>
            <person name="Bruemmer F."/>
            <person name="Labrenz M."/>
            <person name="Spormann A.M."/>
            <person name="Op den Camp H."/>
            <person name="Overmann J."/>
            <person name="Amann R."/>
            <person name="Jetten M.S.M."/>
            <person name="Mascher T."/>
            <person name="Medema M.H."/>
            <person name="Devos D.P."/>
            <person name="Kaster A.-K."/>
            <person name="Ovreas L."/>
            <person name="Rohde M."/>
            <person name="Galperin M.Y."/>
            <person name="Jogler C."/>
        </authorList>
    </citation>
    <scope>NUCLEOTIDE SEQUENCE [LARGE SCALE GENOMIC DNA]</scope>
    <source>
        <strain evidence="3 4">CA12</strain>
    </source>
</reference>
<dbReference type="KEGG" id="acaf:CA12_12610"/>
<feature type="chain" id="PRO_5022045049" description="Secreted protein" evidence="2">
    <location>
        <begin position="21"/>
        <end position="58"/>
    </location>
</feature>
<evidence type="ECO:0000313" key="4">
    <source>
        <dbReference type="Proteomes" id="UP000318741"/>
    </source>
</evidence>
<dbReference type="RefSeq" id="WP_165700592.1">
    <property type="nucleotide sequence ID" value="NZ_CP036265.1"/>
</dbReference>
<dbReference type="PROSITE" id="PS51257">
    <property type="entry name" value="PROKAR_LIPOPROTEIN"/>
    <property type="match status" value="1"/>
</dbReference>
<dbReference type="Proteomes" id="UP000318741">
    <property type="component" value="Chromosome"/>
</dbReference>